<dbReference type="Proteomes" id="UP000652761">
    <property type="component" value="Unassembled WGS sequence"/>
</dbReference>
<name>A0A843X2T6_COLES</name>
<evidence type="ECO:0000313" key="1">
    <source>
        <dbReference type="EMBL" id="MQM12531.1"/>
    </source>
</evidence>
<dbReference type="AlphaFoldDB" id="A0A843X2T6"/>
<proteinExistence type="predicted"/>
<accession>A0A843X2T6</accession>
<comment type="caution">
    <text evidence="1">The sequence shown here is derived from an EMBL/GenBank/DDBJ whole genome shotgun (WGS) entry which is preliminary data.</text>
</comment>
<reference evidence="1" key="1">
    <citation type="submission" date="2017-07" db="EMBL/GenBank/DDBJ databases">
        <title>Taro Niue Genome Assembly and Annotation.</title>
        <authorList>
            <person name="Atibalentja N."/>
            <person name="Keating K."/>
            <person name="Fields C.J."/>
        </authorList>
    </citation>
    <scope>NUCLEOTIDE SEQUENCE</scope>
    <source>
        <strain evidence="1">Niue_2</strain>
        <tissue evidence="1">Leaf</tissue>
    </source>
</reference>
<organism evidence="1 2">
    <name type="scientific">Colocasia esculenta</name>
    <name type="common">Wild taro</name>
    <name type="synonym">Arum esculentum</name>
    <dbReference type="NCBI Taxonomy" id="4460"/>
    <lineage>
        <taxon>Eukaryota</taxon>
        <taxon>Viridiplantae</taxon>
        <taxon>Streptophyta</taxon>
        <taxon>Embryophyta</taxon>
        <taxon>Tracheophyta</taxon>
        <taxon>Spermatophyta</taxon>
        <taxon>Magnoliopsida</taxon>
        <taxon>Liliopsida</taxon>
        <taxon>Araceae</taxon>
        <taxon>Aroideae</taxon>
        <taxon>Colocasieae</taxon>
        <taxon>Colocasia</taxon>
    </lineage>
</organism>
<evidence type="ECO:0000313" key="2">
    <source>
        <dbReference type="Proteomes" id="UP000652761"/>
    </source>
</evidence>
<protein>
    <submittedName>
        <fullName evidence="1">Uncharacterized protein</fullName>
    </submittedName>
</protein>
<sequence length="170" mass="19619">MTPTVVTSLVGCPMFFVSQTVSSGLCPVYCFRTCVLVFSVLGEFPTEPVTREAHPYPPQVRARRMFRYRRPVRSRVAAVLGQRLQQYVCMISLARLRLVRGRRTRIKFVSGLTGLNEAFHHSWYQSEVRAVEMVDGRDWGGGGEDPEESTQRMIERIWESLTDIRMRMDQ</sequence>
<gene>
    <name evidence="1" type="ORF">Taro_045453</name>
</gene>
<keyword evidence="2" id="KW-1185">Reference proteome</keyword>
<dbReference type="EMBL" id="NMUH01005347">
    <property type="protein sequence ID" value="MQM12531.1"/>
    <property type="molecule type" value="Genomic_DNA"/>
</dbReference>